<dbReference type="KEGG" id="cdep:91089878"/>
<dbReference type="InterPro" id="IPR000340">
    <property type="entry name" value="Dual-sp_phosphatase_cat-dom"/>
</dbReference>
<dbReference type="GO" id="GO:0033260">
    <property type="term" value="P:nuclear DNA replication"/>
    <property type="evidence" value="ECO:0007669"/>
    <property type="project" value="InterPro"/>
</dbReference>
<dbReference type="Pfam" id="PF00782">
    <property type="entry name" value="DSPc"/>
    <property type="match status" value="1"/>
</dbReference>
<dbReference type="GeneID" id="91089878"/>
<evidence type="ECO:0000256" key="2">
    <source>
        <dbReference type="ARBA" id="ARBA00022912"/>
    </source>
</evidence>
<dbReference type="AlphaFoldDB" id="A0AAJ8M3P4"/>
<evidence type="ECO:0008006" key="8">
    <source>
        <dbReference type="Google" id="ProtNLM"/>
    </source>
</evidence>
<feature type="domain" description="Tyrosine specific protein phosphatases" evidence="5">
    <location>
        <begin position="944"/>
        <end position="1006"/>
    </location>
</feature>
<dbReference type="InterPro" id="IPR029021">
    <property type="entry name" value="Prot-tyrosine_phosphatase-like"/>
</dbReference>
<protein>
    <recommendedName>
        <fullName evidence="8">Protein-tyrosine-phosphatase</fullName>
    </recommendedName>
</protein>
<dbReference type="InterPro" id="IPR053239">
    <property type="entry name" value="Dual_spec_PTase"/>
</dbReference>
<dbReference type="RefSeq" id="XP_066071133.1">
    <property type="nucleotide sequence ID" value="XM_066215036.1"/>
</dbReference>
<reference evidence="6" key="1">
    <citation type="submission" date="2016-06" db="EMBL/GenBank/DDBJ databases">
        <authorList>
            <person name="Cuomo C."/>
            <person name="Litvintseva A."/>
            <person name="Heitman J."/>
            <person name="Chen Y."/>
            <person name="Sun S."/>
            <person name="Springer D."/>
            <person name="Dromer F."/>
            <person name="Young S."/>
            <person name="Zeng Q."/>
            <person name="Chapman S."/>
            <person name="Gujja S."/>
            <person name="Saif S."/>
            <person name="Birren B."/>
        </authorList>
    </citation>
    <scope>NUCLEOTIDE SEQUENCE</scope>
    <source>
        <strain evidence="6">CBS 7841</strain>
    </source>
</reference>
<dbReference type="Gene3D" id="3.90.190.10">
    <property type="entry name" value="Protein tyrosine phosphatase superfamily"/>
    <property type="match status" value="2"/>
</dbReference>
<sequence length="1074" mass="119173">MSSMVLSYPLQPPCPMSRPSTPRPVAPLSAPPTPITPTHILPAAMERARSTEGVVNGADLVLKEMREGRDREPKATKLRYELESDWQAGMDGVDRMDVDQVECEDGGVSKNMEGIEREGLEPCQRESGSSTTVWGMPPWGREQERPEIAKGVRLLGVKELPPLVETHSMIDTPSSVMFPWLHGISDDGQKGQDMAHHAPPFEPPRYRGLCLLFCPPYYLETQPKLEVNVEDLPTYAMSTPYGIPSRKGSGSESASSESYLSTGTTVATSPSLGNSLPSPKEASLQSLSTCESDPEFKDSYKSAEVDVAMHPCNSKHLSPKAVVQGLDAEHHPLPCGNATVAATKINIQPDSLADPSSCDVTESDGENPSCIFFNALHVRDVFDLPTRHNPIDEPPRFKPAKLPDQINLRNLNIQQIKYATVSDIVLYSKAGVGPGILHVAQQIAQAQEDLYKQRTDEFYKHVRDVRGPGEGLGEPIQYGVWVLVEPFHKVEKHCPDLVNIDSQGINRHKHLSTDLFYKEVKESREMTKGSEVVEGFWVGNDCDVPWGTPDGVGAYIPFDICLRASECAEMPTASTLSSASRKLQDIQRRRQDSQESKQSCSFGWSASPATVALRSLLSPSPSAPCTEVPSKRTTSTDDEQQPRIKTAPLKPEYVTLECSGSCRTVTGQTRNLTMMTDRVIELVYFLRRIVEGRDSGKKRKVLVHCQDGYTESSIIVLSYIMSSLSISLPEAFLYLQVNANRSFFLYPADKPLLRKVDARLTADRKAKALKLLSATNVTSSSLPEESKHSSPSVRWRTWGMTFGGRREPPAKIVTGATYGKSTVEAARELLTELDNGGSCAAQAARVWFDSEHFDGFPSRILPCLYLGNLEHANNAPMLKALGITHVVSVGESLVNGSDRDSHHDHANENSLASFAKEGKIDVLDLTDVRDDGNDPLRPVIARACEWIQQARQQNGKILVHCRVGVSRSATIVIAYMMQYERMGLMDAYMMCRARRLNVLIQPNLRFFHELFGWEVELARREAEAGIARRREAEAQGVRAPEALRMIEGEKRRIVHSWPSFCRDLHCLNRRFLCN</sequence>
<reference evidence="6" key="3">
    <citation type="submission" date="2024-01" db="EMBL/GenBank/DDBJ databases">
        <authorList>
            <person name="Coelho M.A."/>
            <person name="David-Palma M."/>
            <person name="Shea T."/>
            <person name="Sun S."/>
            <person name="Cuomo C.A."/>
            <person name="Heitman J."/>
        </authorList>
    </citation>
    <scope>NUCLEOTIDE SEQUENCE</scope>
    <source>
        <strain evidence="6">CBS 7841</strain>
    </source>
</reference>
<feature type="domain" description="Tyrosine-protein phosphatase" evidence="4">
    <location>
        <begin position="856"/>
        <end position="1019"/>
    </location>
</feature>
<feature type="region of interest" description="Disordered" evidence="3">
    <location>
        <begin position="1"/>
        <end position="31"/>
    </location>
</feature>
<evidence type="ECO:0000259" key="4">
    <source>
        <dbReference type="PROSITE" id="PS50054"/>
    </source>
</evidence>
<dbReference type="InterPro" id="IPR047949">
    <property type="entry name" value="PPS1_DSP"/>
</dbReference>
<dbReference type="PROSITE" id="PS00383">
    <property type="entry name" value="TYR_PHOSPHATASE_1"/>
    <property type="match status" value="1"/>
</dbReference>
<keyword evidence="7" id="KW-1185">Reference proteome</keyword>
<dbReference type="InterPro" id="IPR020422">
    <property type="entry name" value="TYR_PHOSPHATASE_DUAL_dom"/>
</dbReference>
<dbReference type="SUPFAM" id="SSF52799">
    <property type="entry name" value="(Phosphotyrosine protein) phosphatases II"/>
    <property type="match status" value="2"/>
</dbReference>
<keyword evidence="2" id="KW-0904">Protein phosphatase</keyword>
<dbReference type="PANTHER" id="PTHR47550:SF1">
    <property type="entry name" value="DUAL SPECIFICITY PROTEIN PHOSPHATASE PPS1"/>
    <property type="match status" value="1"/>
</dbReference>
<feature type="compositionally biased region" description="Polar residues" evidence="3">
    <location>
        <begin position="262"/>
        <end position="289"/>
    </location>
</feature>
<dbReference type="InterPro" id="IPR000387">
    <property type="entry name" value="Tyr_Pase_dom"/>
</dbReference>
<evidence type="ECO:0000313" key="6">
    <source>
        <dbReference type="EMBL" id="WVN90433.1"/>
    </source>
</evidence>
<evidence type="ECO:0000256" key="1">
    <source>
        <dbReference type="ARBA" id="ARBA00022801"/>
    </source>
</evidence>
<dbReference type="Proteomes" id="UP000094043">
    <property type="component" value="Chromosome 7"/>
</dbReference>
<evidence type="ECO:0000256" key="3">
    <source>
        <dbReference type="SAM" id="MobiDB-lite"/>
    </source>
</evidence>
<dbReference type="FunFam" id="3.90.190.10:FF:000095">
    <property type="entry name" value="Unplaced genomic scaffold supercont1.9, whole genome shotgun sequence"/>
    <property type="match status" value="1"/>
</dbReference>
<feature type="compositionally biased region" description="Basic and acidic residues" evidence="3">
    <location>
        <begin position="582"/>
        <end position="595"/>
    </location>
</feature>
<feature type="region of interest" description="Disordered" evidence="3">
    <location>
        <begin position="618"/>
        <end position="646"/>
    </location>
</feature>
<organism evidence="6 7">
    <name type="scientific">Cryptococcus depauperatus CBS 7841</name>
    <dbReference type="NCBI Taxonomy" id="1295531"/>
    <lineage>
        <taxon>Eukaryota</taxon>
        <taxon>Fungi</taxon>
        <taxon>Dikarya</taxon>
        <taxon>Basidiomycota</taxon>
        <taxon>Agaricomycotina</taxon>
        <taxon>Tremellomycetes</taxon>
        <taxon>Tremellales</taxon>
        <taxon>Cryptococcaceae</taxon>
        <taxon>Cryptococcus</taxon>
    </lineage>
</organism>
<gene>
    <name evidence="6" type="ORF">L203_105669</name>
</gene>
<dbReference type="SMART" id="SM00195">
    <property type="entry name" value="DSPc"/>
    <property type="match status" value="1"/>
</dbReference>
<feature type="region of interest" description="Disordered" evidence="3">
    <location>
        <begin position="119"/>
        <end position="141"/>
    </location>
</feature>
<reference evidence="6" key="2">
    <citation type="journal article" date="2022" name="Elife">
        <title>Obligate sexual reproduction of a homothallic fungus closely related to the Cryptococcus pathogenic species complex.</title>
        <authorList>
            <person name="Passer A.R."/>
            <person name="Clancey S.A."/>
            <person name="Shea T."/>
            <person name="David-Palma M."/>
            <person name="Averette A.F."/>
            <person name="Boekhout T."/>
            <person name="Porcel B.M."/>
            <person name="Nowrousian M."/>
            <person name="Cuomo C.A."/>
            <person name="Sun S."/>
            <person name="Heitman J."/>
            <person name="Coelho M.A."/>
        </authorList>
    </citation>
    <scope>NUCLEOTIDE SEQUENCE</scope>
    <source>
        <strain evidence="6">CBS 7841</strain>
    </source>
</reference>
<name>A0AAJ8M3P4_9TREE</name>
<dbReference type="GO" id="GO:0008138">
    <property type="term" value="F:protein tyrosine/serine/threonine phosphatase activity"/>
    <property type="evidence" value="ECO:0007669"/>
    <property type="project" value="InterPro"/>
</dbReference>
<evidence type="ECO:0000313" key="7">
    <source>
        <dbReference type="Proteomes" id="UP000094043"/>
    </source>
</evidence>
<feature type="compositionally biased region" description="Pro residues" evidence="3">
    <location>
        <begin position="10"/>
        <end position="31"/>
    </location>
</feature>
<feature type="region of interest" description="Disordered" evidence="3">
    <location>
        <begin position="241"/>
        <end position="289"/>
    </location>
</feature>
<feature type="compositionally biased region" description="Low complexity" evidence="3">
    <location>
        <begin position="245"/>
        <end position="261"/>
    </location>
</feature>
<keyword evidence="1" id="KW-0378">Hydrolase</keyword>
<feature type="region of interest" description="Disordered" evidence="3">
    <location>
        <begin position="578"/>
        <end position="602"/>
    </location>
</feature>
<dbReference type="PROSITE" id="PS50056">
    <property type="entry name" value="TYR_PHOSPHATASE_2"/>
    <property type="match status" value="2"/>
</dbReference>
<dbReference type="PROSITE" id="PS50054">
    <property type="entry name" value="TYR_PHOSPHATASE_DUAL"/>
    <property type="match status" value="1"/>
</dbReference>
<evidence type="ECO:0000259" key="5">
    <source>
        <dbReference type="PROSITE" id="PS50056"/>
    </source>
</evidence>
<dbReference type="InterPro" id="IPR016130">
    <property type="entry name" value="Tyr_Pase_AS"/>
</dbReference>
<dbReference type="EMBL" id="CP143790">
    <property type="protein sequence ID" value="WVN90433.1"/>
    <property type="molecule type" value="Genomic_DNA"/>
</dbReference>
<feature type="domain" description="Tyrosine specific protein phosphatases" evidence="5">
    <location>
        <begin position="680"/>
        <end position="736"/>
    </location>
</feature>
<proteinExistence type="predicted"/>
<accession>A0AAJ8M3P4</accession>
<dbReference type="PANTHER" id="PTHR47550">
    <property type="entry name" value="DUAL SPECIFICITY PROTEIN PHOSPHATASE PPS1"/>
    <property type="match status" value="1"/>
</dbReference>
<dbReference type="CDD" id="cd14516">
    <property type="entry name" value="DSP_fungal_PPS1"/>
    <property type="match status" value="1"/>
</dbReference>
<dbReference type="GO" id="GO:0005634">
    <property type="term" value="C:nucleus"/>
    <property type="evidence" value="ECO:0007669"/>
    <property type="project" value="GOC"/>
</dbReference>